<dbReference type="Proteomes" id="UP000008021">
    <property type="component" value="Chromosome 5"/>
</dbReference>
<dbReference type="Gramene" id="OMERI05G11000.1">
    <property type="protein sequence ID" value="OMERI05G11000.1"/>
    <property type="gene ID" value="OMERI05G11000"/>
</dbReference>
<reference evidence="2" key="1">
    <citation type="submission" date="2015-04" db="UniProtKB">
        <authorList>
            <consortium name="EnsemblPlants"/>
        </authorList>
    </citation>
    <scope>IDENTIFICATION</scope>
</reference>
<name>A0A0E0DQ50_9ORYZ</name>
<reference evidence="2" key="2">
    <citation type="submission" date="2018-05" db="EMBL/GenBank/DDBJ databases">
        <title>OmerRS3 (Oryza meridionalis Reference Sequence Version 3).</title>
        <authorList>
            <person name="Zhang J."/>
            <person name="Kudrna D."/>
            <person name="Lee S."/>
            <person name="Talag J."/>
            <person name="Welchert J."/>
            <person name="Wing R.A."/>
        </authorList>
    </citation>
    <scope>NUCLEOTIDE SEQUENCE [LARGE SCALE GENOMIC DNA]</scope>
    <source>
        <strain evidence="2">cv. OR44</strain>
    </source>
</reference>
<dbReference type="HOGENOM" id="CLU_1996251_0_0_1"/>
<feature type="compositionally biased region" description="Pro residues" evidence="1">
    <location>
        <begin position="35"/>
        <end position="46"/>
    </location>
</feature>
<dbReference type="EnsemblPlants" id="OMERI05G11000.1">
    <property type="protein sequence ID" value="OMERI05G11000.1"/>
    <property type="gene ID" value="OMERI05G11000"/>
</dbReference>
<sequence length="125" mass="12540">MVAVPVVADDGGGGHGATWWRPSPSTTSSATCAATPPPGARRPSPPRSRCLPLLHRCFPSWCVPCRRGRGGAGGEGVGGARGRDGAAHLAAAALHAGVVAGGAPEVVPRPLPPSPASPRHLQRGR</sequence>
<feature type="compositionally biased region" description="Pro residues" evidence="1">
    <location>
        <begin position="107"/>
        <end position="116"/>
    </location>
</feature>
<organism evidence="2">
    <name type="scientific">Oryza meridionalis</name>
    <dbReference type="NCBI Taxonomy" id="40149"/>
    <lineage>
        <taxon>Eukaryota</taxon>
        <taxon>Viridiplantae</taxon>
        <taxon>Streptophyta</taxon>
        <taxon>Embryophyta</taxon>
        <taxon>Tracheophyta</taxon>
        <taxon>Spermatophyta</taxon>
        <taxon>Magnoliopsida</taxon>
        <taxon>Liliopsida</taxon>
        <taxon>Poales</taxon>
        <taxon>Poaceae</taxon>
        <taxon>BOP clade</taxon>
        <taxon>Oryzoideae</taxon>
        <taxon>Oryzeae</taxon>
        <taxon>Oryzinae</taxon>
        <taxon>Oryza</taxon>
    </lineage>
</organism>
<dbReference type="AlphaFoldDB" id="A0A0E0DQ50"/>
<feature type="compositionally biased region" description="Low complexity" evidence="1">
    <location>
        <begin position="17"/>
        <end position="34"/>
    </location>
</feature>
<proteinExistence type="predicted"/>
<keyword evidence="3" id="KW-1185">Reference proteome</keyword>
<accession>A0A0E0DQ50</accession>
<evidence type="ECO:0000256" key="1">
    <source>
        <dbReference type="SAM" id="MobiDB-lite"/>
    </source>
</evidence>
<evidence type="ECO:0000313" key="2">
    <source>
        <dbReference type="EnsemblPlants" id="OMERI05G11000.1"/>
    </source>
</evidence>
<feature type="region of interest" description="Disordered" evidence="1">
    <location>
        <begin position="103"/>
        <end position="125"/>
    </location>
</feature>
<feature type="region of interest" description="Disordered" evidence="1">
    <location>
        <begin position="1"/>
        <end position="48"/>
    </location>
</feature>
<evidence type="ECO:0000313" key="3">
    <source>
        <dbReference type="Proteomes" id="UP000008021"/>
    </source>
</evidence>
<protein>
    <submittedName>
        <fullName evidence="2">Uncharacterized protein</fullName>
    </submittedName>
</protein>